<proteinExistence type="predicted"/>
<dbReference type="GeneID" id="59238410"/>
<dbReference type="EMBL" id="CP058610">
    <property type="protein sequence ID" value="QLG74627.1"/>
    <property type="molecule type" value="Genomic_DNA"/>
</dbReference>
<dbReference type="Pfam" id="PF10336">
    <property type="entry name" value="DUF2420"/>
    <property type="match status" value="1"/>
</dbReference>
<dbReference type="AlphaFoldDB" id="A0A7H9B7N9"/>
<sequence>MENDVSVSLVDQDVDEDLLEYDEGKNESSNYDDGGRNGLVNVVSEDDIRKAAEVLLQKPSPKVFLKYHEDTFFLFDCNNDPDNNEDEEVIPIILEDPKEIHQNFTNLFVSIRHFLESYYGKLAFMSKEILFDIPSLDIKLCEDNVYNSQITFNDIHTIFSILKERSDAESETEVPPFLEALITTRTRFVSRYNALVELAQSSGTFKNIQPFSNDKTHPLILDDGVGAPESQVIIMSVDDENVPMQDVELAETRTTGQDSDELLEIVENESETIERK</sequence>
<evidence type="ECO:0000313" key="1">
    <source>
        <dbReference type="EMBL" id="QLG74627.1"/>
    </source>
</evidence>
<name>A0A7H9B7N9_ZYGMR</name>
<dbReference type="RefSeq" id="XP_037146352.1">
    <property type="nucleotide sequence ID" value="XM_037290457.1"/>
</dbReference>
<gene>
    <name evidence="1" type="ORF">HG535_0G05100</name>
</gene>
<evidence type="ECO:0000313" key="2">
    <source>
        <dbReference type="Proteomes" id="UP000509704"/>
    </source>
</evidence>
<organism evidence="1 2">
    <name type="scientific">Zygotorulaspora mrakii</name>
    <name type="common">Zygosaccharomyces mrakii</name>
    <dbReference type="NCBI Taxonomy" id="42260"/>
    <lineage>
        <taxon>Eukaryota</taxon>
        <taxon>Fungi</taxon>
        <taxon>Dikarya</taxon>
        <taxon>Ascomycota</taxon>
        <taxon>Saccharomycotina</taxon>
        <taxon>Saccharomycetes</taxon>
        <taxon>Saccharomycetales</taxon>
        <taxon>Saccharomycetaceae</taxon>
        <taxon>Zygotorulaspora</taxon>
    </lineage>
</organism>
<dbReference type="OrthoDB" id="2507795at2759"/>
<dbReference type="InterPro" id="IPR018822">
    <property type="entry name" value="UPF0646"/>
</dbReference>
<accession>A0A7H9B7N9</accession>
<evidence type="ECO:0008006" key="3">
    <source>
        <dbReference type="Google" id="ProtNLM"/>
    </source>
</evidence>
<reference evidence="1 2" key="1">
    <citation type="submission" date="2020-07" db="EMBL/GenBank/DDBJ databases">
        <title>The yeast mating-type switching endonuclease HO is a domesticated member of an unorthodox homing genetic element family.</title>
        <authorList>
            <person name="Coughlan A.Y."/>
            <person name="Lombardi L."/>
            <person name="Braun-Galleani S."/>
            <person name="Martos A.R."/>
            <person name="Galeote V."/>
            <person name="Bigey F."/>
            <person name="Dequin S."/>
            <person name="Byrne K.P."/>
            <person name="Wolfe K.H."/>
        </authorList>
    </citation>
    <scope>NUCLEOTIDE SEQUENCE [LARGE SCALE GENOMIC DNA]</scope>
    <source>
        <strain evidence="1 2">NRRL Y-6702</strain>
    </source>
</reference>
<dbReference type="KEGG" id="zmk:HG535_0G05100"/>
<protein>
    <recommendedName>
        <fullName evidence="3">Reduced meiotic recombination protein 1</fullName>
    </recommendedName>
</protein>
<keyword evidence="2" id="KW-1185">Reference proteome</keyword>
<dbReference type="Proteomes" id="UP000509704">
    <property type="component" value="Chromosome 7"/>
</dbReference>